<keyword evidence="3" id="KW-1185">Reference proteome</keyword>
<keyword evidence="1" id="KW-0472">Membrane</keyword>
<feature type="transmembrane region" description="Helical" evidence="1">
    <location>
        <begin position="256"/>
        <end position="282"/>
    </location>
</feature>
<evidence type="ECO:0000313" key="2">
    <source>
        <dbReference type="EMBL" id="MYN38919.1"/>
    </source>
</evidence>
<evidence type="ECO:0000313" key="3">
    <source>
        <dbReference type="Proteomes" id="UP000466332"/>
    </source>
</evidence>
<keyword evidence="1" id="KW-1133">Transmembrane helix</keyword>
<accession>A0ABW9WD75</accession>
<keyword evidence="1" id="KW-0812">Transmembrane</keyword>
<organism evidence="2 3">
    <name type="scientific">Duganella margarita</name>
    <dbReference type="NCBI Taxonomy" id="2692170"/>
    <lineage>
        <taxon>Bacteria</taxon>
        <taxon>Pseudomonadati</taxon>
        <taxon>Pseudomonadota</taxon>
        <taxon>Betaproteobacteria</taxon>
        <taxon>Burkholderiales</taxon>
        <taxon>Oxalobacteraceae</taxon>
        <taxon>Telluria group</taxon>
        <taxon>Duganella</taxon>
    </lineage>
</organism>
<proteinExistence type="predicted"/>
<sequence>MPTVGAAGYRGASTTNLEQNMNKAELSFSFVNWGARLWFVVTCAGQLMFGAYVAVLYGGAALHGKPADWNTVMTHGYVAGEPIGNHIVAAHLLVATIIMLGGALQLVPALRARAPAFHRWNGRVYLAGAVLASFSGIYMLWFRGAVGDLAQHLGTSINGLLILLCAAQTLRNAVAGDFAAHRRWALRLYLCVSGVWYFRVGLMCWIAVNGGPAGFDPDSFTGPVLSFLAFAQYLLPLAVLEVYLRGRHHARTAARIGTAGMLLLSTAVTGVGVVVATLGMWLPHM</sequence>
<reference evidence="2 3" key="1">
    <citation type="submission" date="2019-12" db="EMBL/GenBank/DDBJ databases">
        <title>Novel species isolated from a subtropical stream in China.</title>
        <authorList>
            <person name="Lu H."/>
        </authorList>
    </citation>
    <scope>NUCLEOTIDE SEQUENCE [LARGE SCALE GENOMIC DNA]</scope>
    <source>
        <strain evidence="2 3">FT109W</strain>
    </source>
</reference>
<gene>
    <name evidence="2" type="ORF">GTP55_05990</name>
</gene>
<feature type="transmembrane region" description="Helical" evidence="1">
    <location>
        <begin position="220"/>
        <end position="244"/>
    </location>
</feature>
<feature type="transmembrane region" description="Helical" evidence="1">
    <location>
        <begin position="188"/>
        <end position="208"/>
    </location>
</feature>
<comment type="caution">
    <text evidence="2">The sequence shown here is derived from an EMBL/GenBank/DDBJ whole genome shotgun (WGS) entry which is preliminary data.</text>
</comment>
<feature type="transmembrane region" description="Helical" evidence="1">
    <location>
        <begin position="149"/>
        <end position="167"/>
    </location>
</feature>
<protein>
    <submittedName>
        <fullName evidence="2">DUF2306 domain-containing protein</fullName>
    </submittedName>
</protein>
<dbReference type="Pfam" id="PF10067">
    <property type="entry name" value="DUF2306"/>
    <property type="match status" value="1"/>
</dbReference>
<dbReference type="InterPro" id="IPR018750">
    <property type="entry name" value="DUF2306_membrane"/>
</dbReference>
<feature type="transmembrane region" description="Helical" evidence="1">
    <location>
        <begin position="37"/>
        <end position="63"/>
    </location>
</feature>
<dbReference type="Proteomes" id="UP000466332">
    <property type="component" value="Unassembled WGS sequence"/>
</dbReference>
<feature type="transmembrane region" description="Helical" evidence="1">
    <location>
        <begin position="83"/>
        <end position="104"/>
    </location>
</feature>
<dbReference type="RefSeq" id="WP_161044032.1">
    <property type="nucleotide sequence ID" value="NZ_WWCS01000003.1"/>
</dbReference>
<feature type="transmembrane region" description="Helical" evidence="1">
    <location>
        <begin position="124"/>
        <end position="143"/>
    </location>
</feature>
<evidence type="ECO:0000256" key="1">
    <source>
        <dbReference type="SAM" id="Phobius"/>
    </source>
</evidence>
<name>A0ABW9WD75_9BURK</name>
<dbReference type="EMBL" id="WWCS01000003">
    <property type="protein sequence ID" value="MYN38919.1"/>
    <property type="molecule type" value="Genomic_DNA"/>
</dbReference>